<name>A0A0C5ACN6_9CAUD</name>
<gene>
    <name evidence="1" type="ORF">PK_061</name>
</gene>
<accession>A0A0C5ACN6</accession>
<evidence type="ECO:0000313" key="2">
    <source>
        <dbReference type="Proteomes" id="UP000032127"/>
    </source>
</evidence>
<organism evidence="1 2">
    <name type="scientific">Klebsiella phage 1513</name>
    <dbReference type="NCBI Taxonomy" id="1610829"/>
    <lineage>
        <taxon>Viruses</taxon>
        <taxon>Duplodnaviria</taxon>
        <taxon>Heunggongvirae</taxon>
        <taxon>Uroviricota</taxon>
        <taxon>Caudoviricetes</taxon>
        <taxon>Drexlerviridae</taxon>
        <taxon>Webervirus</taxon>
        <taxon>Webervirus wv1513</taxon>
    </lineage>
</organism>
<protein>
    <submittedName>
        <fullName evidence="1">Uncharacterized protein</fullName>
    </submittedName>
</protein>
<sequence>MEQIESFTEYLRIVVELLDKYGFIGTDEEKLAFADTIDGTYMEFMDNGTPVADWPEILERELIEFKSHEGAEYFAKQH</sequence>
<dbReference type="OrthoDB" id="20492at10239"/>
<dbReference type="Proteomes" id="UP000032127">
    <property type="component" value="Segment"/>
</dbReference>
<dbReference type="EMBL" id="KP658157">
    <property type="protein sequence ID" value="AJK28201.1"/>
    <property type="molecule type" value="Genomic_DNA"/>
</dbReference>
<evidence type="ECO:0000313" key="1">
    <source>
        <dbReference type="EMBL" id="AJK28201.1"/>
    </source>
</evidence>
<keyword evidence="2" id="KW-1185">Reference proteome</keyword>
<dbReference type="GeneID" id="26625007"/>
<reference evidence="1 2" key="1">
    <citation type="submission" date="2015-01" db="EMBL/GenBank/DDBJ databases">
        <title>Evaluation of the efficacy of a bacteriophage in the treatment of pneumonia induced by multidrug resistance Klebsiella pneumoniae in mice.</title>
        <authorList>
            <person name="Cao F."/>
            <person name="Wang X."/>
            <person name="Li Z."/>
            <person name="Wang L."/>
            <person name="Xu Y."/>
        </authorList>
    </citation>
    <scope>NUCLEOTIDE SEQUENCE [LARGE SCALE GENOMIC DNA]</scope>
</reference>
<dbReference type="KEGG" id="vg:26625007"/>
<proteinExistence type="predicted"/>
<dbReference type="RefSeq" id="YP_009197868.1">
    <property type="nucleotide sequence ID" value="NC_028786.1"/>
</dbReference>